<dbReference type="GO" id="GO:0006508">
    <property type="term" value="P:proteolysis"/>
    <property type="evidence" value="ECO:0007669"/>
    <property type="project" value="UniProtKB-KW"/>
</dbReference>
<dbReference type="InterPro" id="IPR024079">
    <property type="entry name" value="MetalloPept_cat_dom_sf"/>
</dbReference>
<feature type="signal peptide" evidence="8">
    <location>
        <begin position="1"/>
        <end position="22"/>
    </location>
</feature>
<dbReference type="PANTHER" id="PTHR37016">
    <property type="match status" value="1"/>
</dbReference>
<dbReference type="EMBL" id="SLWQ01000002">
    <property type="protein sequence ID" value="TCO41937.1"/>
    <property type="molecule type" value="Genomic_DNA"/>
</dbReference>
<evidence type="ECO:0000256" key="1">
    <source>
        <dbReference type="ARBA" id="ARBA00001947"/>
    </source>
</evidence>
<dbReference type="Gene3D" id="2.60.40.2970">
    <property type="match status" value="1"/>
</dbReference>
<dbReference type="InterPro" id="IPR029463">
    <property type="entry name" value="Lys_MEP"/>
</dbReference>
<protein>
    <submittedName>
        <fullName evidence="10">Peptidyl-Lys metalloendopeptidase</fullName>
    </submittedName>
</protein>
<name>A0A4R2ICF8_9GAMM</name>
<dbReference type="InterPro" id="IPR050414">
    <property type="entry name" value="Fungal_M35_metalloproteases"/>
</dbReference>
<dbReference type="Gene3D" id="3.40.390.10">
    <property type="entry name" value="Collagenase (Catalytic Domain)"/>
    <property type="match status" value="1"/>
</dbReference>
<proteinExistence type="inferred from homology"/>
<evidence type="ECO:0000256" key="3">
    <source>
        <dbReference type="ARBA" id="ARBA00022670"/>
    </source>
</evidence>
<evidence type="ECO:0000313" key="11">
    <source>
        <dbReference type="Proteomes" id="UP000294862"/>
    </source>
</evidence>
<reference evidence="10 11" key="1">
    <citation type="journal article" date="2015" name="Stand. Genomic Sci.">
        <title>Genomic Encyclopedia of Bacterial and Archaeal Type Strains, Phase III: the genomes of soil and plant-associated and newly described type strains.</title>
        <authorList>
            <person name="Whitman W.B."/>
            <person name="Woyke T."/>
            <person name="Klenk H.P."/>
            <person name="Zhou Y."/>
            <person name="Lilburn T.G."/>
            <person name="Beck B.J."/>
            <person name="De Vos P."/>
            <person name="Vandamme P."/>
            <person name="Eisen J.A."/>
            <person name="Garrity G."/>
            <person name="Hugenholtz P."/>
            <person name="Kyrpides N.C."/>
        </authorList>
    </citation>
    <scope>NUCLEOTIDE SEQUENCE [LARGE SCALE GENOMIC DNA]</scope>
    <source>
        <strain evidence="10 11">A3</strain>
    </source>
</reference>
<evidence type="ECO:0000256" key="5">
    <source>
        <dbReference type="ARBA" id="ARBA00022801"/>
    </source>
</evidence>
<keyword evidence="5" id="KW-0378">Hydrolase</keyword>
<dbReference type="SUPFAM" id="SSF55486">
    <property type="entry name" value="Metalloproteases ('zincins'), catalytic domain"/>
    <property type="match status" value="1"/>
</dbReference>
<keyword evidence="4" id="KW-0479">Metal-binding</keyword>
<comment type="similarity">
    <text evidence="2">Belongs to the peptidase M35 family.</text>
</comment>
<dbReference type="SMART" id="SM01351">
    <property type="entry name" value="Aspzincin_M35"/>
    <property type="match status" value="1"/>
</dbReference>
<dbReference type="InterPro" id="IPR034115">
    <property type="entry name" value="M35_peptidyl-Lys"/>
</dbReference>
<dbReference type="CDD" id="cd11306">
    <property type="entry name" value="M35_peptidyl-Lys"/>
    <property type="match status" value="1"/>
</dbReference>
<feature type="domain" description="Lysine-specific metallo-endopeptidase" evidence="9">
    <location>
        <begin position="218"/>
        <end position="350"/>
    </location>
</feature>
<dbReference type="AlphaFoldDB" id="A0A4R2ICF8"/>
<comment type="cofactor">
    <cofactor evidence="1">
        <name>Zn(2+)</name>
        <dbReference type="ChEBI" id="CHEBI:29105"/>
    </cofactor>
</comment>
<evidence type="ECO:0000256" key="2">
    <source>
        <dbReference type="ARBA" id="ARBA00010279"/>
    </source>
</evidence>
<evidence type="ECO:0000313" key="10">
    <source>
        <dbReference type="EMBL" id="TCO41937.1"/>
    </source>
</evidence>
<dbReference type="GO" id="GO:0046872">
    <property type="term" value="F:metal ion binding"/>
    <property type="evidence" value="ECO:0007669"/>
    <property type="project" value="UniProtKB-KW"/>
</dbReference>
<dbReference type="Proteomes" id="UP000294862">
    <property type="component" value="Unassembled WGS sequence"/>
</dbReference>
<feature type="chain" id="PRO_5020863942" evidence="8">
    <location>
        <begin position="23"/>
        <end position="356"/>
    </location>
</feature>
<dbReference type="PANTHER" id="PTHR37016:SF3">
    <property type="entry name" value="NEUTRAL PROTEASE 2-RELATED"/>
    <property type="match status" value="1"/>
</dbReference>
<evidence type="ECO:0000256" key="6">
    <source>
        <dbReference type="ARBA" id="ARBA00022833"/>
    </source>
</evidence>
<accession>A0A4R2ICF8</accession>
<organism evidence="10 11">
    <name type="scientific">Dokdonella fugitiva</name>
    <dbReference type="NCBI Taxonomy" id="328517"/>
    <lineage>
        <taxon>Bacteria</taxon>
        <taxon>Pseudomonadati</taxon>
        <taxon>Pseudomonadota</taxon>
        <taxon>Gammaproteobacteria</taxon>
        <taxon>Lysobacterales</taxon>
        <taxon>Rhodanobacteraceae</taxon>
        <taxon>Dokdonella</taxon>
    </lineage>
</organism>
<keyword evidence="8" id="KW-0732">Signal</keyword>
<keyword evidence="6" id="KW-0862">Zinc</keyword>
<evidence type="ECO:0000259" key="9">
    <source>
        <dbReference type="SMART" id="SM01351"/>
    </source>
</evidence>
<evidence type="ECO:0000256" key="7">
    <source>
        <dbReference type="ARBA" id="ARBA00023049"/>
    </source>
</evidence>
<evidence type="ECO:0000256" key="8">
    <source>
        <dbReference type="SAM" id="SignalP"/>
    </source>
</evidence>
<dbReference type="RefSeq" id="WP_241987993.1">
    <property type="nucleotide sequence ID" value="NZ_JACGXM010000005.1"/>
</dbReference>
<comment type="caution">
    <text evidence="10">The sequence shown here is derived from an EMBL/GenBank/DDBJ whole genome shotgun (WGS) entry which is preliminary data.</text>
</comment>
<dbReference type="Pfam" id="PF14521">
    <property type="entry name" value="Aspzincin_M35"/>
    <property type="match status" value="1"/>
</dbReference>
<evidence type="ECO:0000256" key="4">
    <source>
        <dbReference type="ARBA" id="ARBA00022723"/>
    </source>
</evidence>
<keyword evidence="11" id="KW-1185">Reference proteome</keyword>
<gene>
    <name evidence="10" type="ORF">EV148_102291</name>
</gene>
<keyword evidence="3" id="KW-0645">Protease</keyword>
<dbReference type="GO" id="GO:0004222">
    <property type="term" value="F:metalloendopeptidase activity"/>
    <property type="evidence" value="ECO:0007669"/>
    <property type="project" value="InterPro"/>
</dbReference>
<sequence>MMGKAMLGTLLLACAFAGSAAAAPGGISVHLDASGKAADIGSGKLVFTMSNDAGAPLHVLRWQTPFDGVTSDLFSVERDGVAVAYVGPMYKRAAPRAADYVELAPGESRTVEVDLSAYYDMKAGGQYAIRYARDAQSVLLEAQQAAKAGVAATVAIDGEAVTLWVDGAPGAFDDDMSTQGVPGVLAATNSFVSCSNTRQSQLATARNSAVTYATNAKSYLDAGTHGSRYTWWFGTYTSSRYSTVRTHFTNLKSALSSQPYTFDCTCTDRNTYAYVYPTQPYRVYLCGAFWSAPNTGTDSRAGTLVHETSHFNVVAGTDDWAYGQTAAHNLANSNPSRAIDNADSHEYFAENNPARN</sequence>
<keyword evidence="7" id="KW-0482">Metalloprotease</keyword>